<keyword evidence="1 3" id="KW-0238">DNA-binding</keyword>
<dbReference type="Gene3D" id="1.10.260.40">
    <property type="entry name" value="lambda repressor-like DNA-binding domains"/>
    <property type="match status" value="1"/>
</dbReference>
<sequence length="205" mass="22827">MSAKQPDIDAERLGSEIREVRKARGLTLDDLSAQLSCSTAYLSRIERGTANVSDSILKEISAALGVAAEWFFPVQSGEGPLERRHVVRAQNRRPLSDMYTRSKEELGFEDELLSSTLSGQCYLILSRFPPGAGEPPEPLPGYEFEGEQHAMVLSGEVELRLGHEVIILSKGDSFSYPSMIAHRFRNRGKTEATMIWAMSPVRISW</sequence>
<dbReference type="Gene3D" id="2.60.120.10">
    <property type="entry name" value="Jelly Rolls"/>
    <property type="match status" value="1"/>
</dbReference>
<reference evidence="3 4" key="1">
    <citation type="submission" date="2014-03" db="EMBL/GenBank/DDBJ databases">
        <title>The draft genome sequence of Marivita geojedonensis KCTC 23882.</title>
        <authorList>
            <person name="Lai Q."/>
            <person name="Shao Z."/>
        </authorList>
    </citation>
    <scope>NUCLEOTIDE SEQUENCE [LARGE SCALE GENOMIC DNA]</scope>
    <source>
        <strain evidence="3 4">DPG-138</strain>
    </source>
</reference>
<dbReference type="InterPro" id="IPR014710">
    <property type="entry name" value="RmlC-like_jellyroll"/>
</dbReference>
<dbReference type="CDD" id="cd00093">
    <property type="entry name" value="HTH_XRE"/>
    <property type="match status" value="1"/>
</dbReference>
<dbReference type="CDD" id="cd02209">
    <property type="entry name" value="cupin_XRE_C"/>
    <property type="match status" value="1"/>
</dbReference>
<dbReference type="InterPro" id="IPR050807">
    <property type="entry name" value="TransReg_Diox_bact_type"/>
</dbReference>
<dbReference type="Pfam" id="PF07883">
    <property type="entry name" value="Cupin_2"/>
    <property type="match status" value="1"/>
</dbReference>
<keyword evidence="4" id="KW-1185">Reference proteome</keyword>
<organism evidence="3 4">
    <name type="scientific">Marivita geojedonensis</name>
    <dbReference type="NCBI Taxonomy" id="1123756"/>
    <lineage>
        <taxon>Bacteria</taxon>
        <taxon>Pseudomonadati</taxon>
        <taxon>Pseudomonadota</taxon>
        <taxon>Alphaproteobacteria</taxon>
        <taxon>Rhodobacterales</taxon>
        <taxon>Roseobacteraceae</taxon>
        <taxon>Marivita</taxon>
    </lineage>
</organism>
<dbReference type="InterPro" id="IPR013096">
    <property type="entry name" value="Cupin_2"/>
</dbReference>
<dbReference type="Pfam" id="PF01381">
    <property type="entry name" value="HTH_3"/>
    <property type="match status" value="1"/>
</dbReference>
<dbReference type="InterPro" id="IPR001387">
    <property type="entry name" value="Cro/C1-type_HTH"/>
</dbReference>
<evidence type="ECO:0000259" key="2">
    <source>
        <dbReference type="PROSITE" id="PS50943"/>
    </source>
</evidence>
<dbReference type="RefSeq" id="WP_085640007.1">
    <property type="nucleotide sequence ID" value="NZ_JFKC01000019.1"/>
</dbReference>
<dbReference type="AlphaFoldDB" id="A0A1X4NHV8"/>
<gene>
    <name evidence="3" type="ORF">MGEO_15755</name>
</gene>
<dbReference type="InterPro" id="IPR011051">
    <property type="entry name" value="RmlC_Cupin_sf"/>
</dbReference>
<dbReference type="GO" id="GO:0005829">
    <property type="term" value="C:cytosol"/>
    <property type="evidence" value="ECO:0007669"/>
    <property type="project" value="TreeGrafter"/>
</dbReference>
<accession>A0A1X4NHV8</accession>
<dbReference type="GO" id="GO:0003677">
    <property type="term" value="F:DNA binding"/>
    <property type="evidence" value="ECO:0007669"/>
    <property type="project" value="UniProtKB-KW"/>
</dbReference>
<dbReference type="SUPFAM" id="SSF51182">
    <property type="entry name" value="RmlC-like cupins"/>
    <property type="match status" value="1"/>
</dbReference>
<dbReference type="EMBL" id="JFKC01000019">
    <property type="protein sequence ID" value="OSQ47580.1"/>
    <property type="molecule type" value="Genomic_DNA"/>
</dbReference>
<dbReference type="STRING" id="1123756.MGEO_15755"/>
<evidence type="ECO:0000313" key="4">
    <source>
        <dbReference type="Proteomes" id="UP000193926"/>
    </source>
</evidence>
<feature type="domain" description="HTH cro/C1-type" evidence="2">
    <location>
        <begin position="17"/>
        <end position="71"/>
    </location>
</feature>
<protein>
    <submittedName>
        <fullName evidence="3">DNA-binding protein</fullName>
    </submittedName>
</protein>
<name>A0A1X4NHV8_9RHOB</name>
<dbReference type="Proteomes" id="UP000193926">
    <property type="component" value="Unassembled WGS sequence"/>
</dbReference>
<comment type="caution">
    <text evidence="3">The sequence shown here is derived from an EMBL/GenBank/DDBJ whole genome shotgun (WGS) entry which is preliminary data.</text>
</comment>
<dbReference type="OrthoDB" id="9814751at2"/>
<dbReference type="InterPro" id="IPR010982">
    <property type="entry name" value="Lambda_DNA-bd_dom_sf"/>
</dbReference>
<dbReference type="SMART" id="SM00530">
    <property type="entry name" value="HTH_XRE"/>
    <property type="match status" value="1"/>
</dbReference>
<evidence type="ECO:0000313" key="3">
    <source>
        <dbReference type="EMBL" id="OSQ47580.1"/>
    </source>
</evidence>
<dbReference type="PROSITE" id="PS50943">
    <property type="entry name" value="HTH_CROC1"/>
    <property type="match status" value="1"/>
</dbReference>
<dbReference type="GO" id="GO:0003700">
    <property type="term" value="F:DNA-binding transcription factor activity"/>
    <property type="evidence" value="ECO:0007669"/>
    <property type="project" value="TreeGrafter"/>
</dbReference>
<proteinExistence type="predicted"/>
<dbReference type="PANTHER" id="PTHR46797:SF1">
    <property type="entry name" value="METHYLPHOSPHONATE SYNTHASE"/>
    <property type="match status" value="1"/>
</dbReference>
<evidence type="ECO:0000256" key="1">
    <source>
        <dbReference type="ARBA" id="ARBA00023125"/>
    </source>
</evidence>
<dbReference type="PANTHER" id="PTHR46797">
    <property type="entry name" value="HTH-TYPE TRANSCRIPTIONAL REGULATOR"/>
    <property type="match status" value="1"/>
</dbReference>